<organism evidence="2 3">
    <name type="scientific">Ceratitis capitata</name>
    <name type="common">Mediterranean fruit fly</name>
    <name type="synonym">Tephritis capitata</name>
    <dbReference type="NCBI Taxonomy" id="7213"/>
    <lineage>
        <taxon>Eukaryota</taxon>
        <taxon>Metazoa</taxon>
        <taxon>Ecdysozoa</taxon>
        <taxon>Arthropoda</taxon>
        <taxon>Hexapoda</taxon>
        <taxon>Insecta</taxon>
        <taxon>Pterygota</taxon>
        <taxon>Neoptera</taxon>
        <taxon>Endopterygota</taxon>
        <taxon>Diptera</taxon>
        <taxon>Brachycera</taxon>
        <taxon>Muscomorpha</taxon>
        <taxon>Tephritoidea</taxon>
        <taxon>Tephritidae</taxon>
        <taxon>Ceratitis</taxon>
        <taxon>Ceratitis</taxon>
    </lineage>
</organism>
<dbReference type="AlphaFoldDB" id="A0A811V6P0"/>
<feature type="non-terminal residue" evidence="2">
    <location>
        <position position="1"/>
    </location>
</feature>
<feature type="region of interest" description="Disordered" evidence="1">
    <location>
        <begin position="40"/>
        <end position="71"/>
    </location>
</feature>
<evidence type="ECO:0000313" key="2">
    <source>
        <dbReference type="EMBL" id="CAD7011818.1"/>
    </source>
</evidence>
<proteinExistence type="predicted"/>
<dbReference type="EMBL" id="CAJHJT010000056">
    <property type="protein sequence ID" value="CAD7011818.1"/>
    <property type="molecule type" value="Genomic_DNA"/>
</dbReference>
<dbReference type="Proteomes" id="UP000606786">
    <property type="component" value="Unassembled WGS sequence"/>
</dbReference>
<evidence type="ECO:0000256" key="1">
    <source>
        <dbReference type="SAM" id="MobiDB-lite"/>
    </source>
</evidence>
<protein>
    <submittedName>
        <fullName evidence="2">(Mediterranean fruit fly) hypothetical protein</fullName>
    </submittedName>
</protein>
<keyword evidence="3" id="KW-1185">Reference proteome</keyword>
<reference evidence="2" key="1">
    <citation type="submission" date="2020-11" db="EMBL/GenBank/DDBJ databases">
        <authorList>
            <person name="Whitehead M."/>
        </authorList>
    </citation>
    <scope>NUCLEOTIDE SEQUENCE</scope>
    <source>
        <strain evidence="2">EGII</strain>
    </source>
</reference>
<accession>A0A811V6P0</accession>
<evidence type="ECO:0000313" key="3">
    <source>
        <dbReference type="Proteomes" id="UP000606786"/>
    </source>
</evidence>
<sequence>NRSTEWRVIIDSTINGSHANEKVEEPKYLSTYQRHRNPPADCFISSKVSPLSPAGTNGGHQKGIDTGKNFA</sequence>
<gene>
    <name evidence="2" type="ORF">CCAP1982_LOCUS19928</name>
</gene>
<name>A0A811V6P0_CERCA</name>
<comment type="caution">
    <text evidence="2">The sequence shown here is derived from an EMBL/GenBank/DDBJ whole genome shotgun (WGS) entry which is preliminary data.</text>
</comment>